<evidence type="ECO:0000313" key="2">
    <source>
        <dbReference type="Proteomes" id="UP000772434"/>
    </source>
</evidence>
<reference evidence="1" key="1">
    <citation type="submission" date="2020-11" db="EMBL/GenBank/DDBJ databases">
        <authorList>
            <consortium name="DOE Joint Genome Institute"/>
            <person name="Ahrendt S."/>
            <person name="Riley R."/>
            <person name="Andreopoulos W."/>
            <person name="Labutti K."/>
            <person name="Pangilinan J."/>
            <person name="Ruiz-Duenas F.J."/>
            <person name="Barrasa J.M."/>
            <person name="Sanchez-Garcia M."/>
            <person name="Camarero S."/>
            <person name="Miyauchi S."/>
            <person name="Serrano A."/>
            <person name="Linde D."/>
            <person name="Babiker R."/>
            <person name="Drula E."/>
            <person name="Ayuso-Fernandez I."/>
            <person name="Pacheco R."/>
            <person name="Padilla G."/>
            <person name="Ferreira P."/>
            <person name="Barriuso J."/>
            <person name="Kellner H."/>
            <person name="Castanera R."/>
            <person name="Alfaro M."/>
            <person name="Ramirez L."/>
            <person name="Pisabarro A.G."/>
            <person name="Kuo A."/>
            <person name="Tritt A."/>
            <person name="Lipzen A."/>
            <person name="He G."/>
            <person name="Yan M."/>
            <person name="Ng V."/>
            <person name="Cullen D."/>
            <person name="Martin F."/>
            <person name="Rosso M.-N."/>
            <person name="Henrissat B."/>
            <person name="Hibbett D."/>
            <person name="Martinez A.T."/>
            <person name="Grigoriev I.V."/>
        </authorList>
    </citation>
    <scope>NUCLEOTIDE SEQUENCE</scope>
    <source>
        <strain evidence="1">AH 40177</strain>
    </source>
</reference>
<keyword evidence="2" id="KW-1185">Reference proteome</keyword>
<dbReference type="Gene3D" id="3.80.10.10">
    <property type="entry name" value="Ribonuclease Inhibitor"/>
    <property type="match status" value="1"/>
</dbReference>
<evidence type="ECO:0008006" key="3">
    <source>
        <dbReference type="Google" id="ProtNLM"/>
    </source>
</evidence>
<gene>
    <name evidence="1" type="ORF">BDP27DRAFT_1331626</name>
</gene>
<name>A0A9P5U4J9_9AGAR</name>
<organism evidence="1 2">
    <name type="scientific">Rhodocollybia butyracea</name>
    <dbReference type="NCBI Taxonomy" id="206335"/>
    <lineage>
        <taxon>Eukaryota</taxon>
        <taxon>Fungi</taxon>
        <taxon>Dikarya</taxon>
        <taxon>Basidiomycota</taxon>
        <taxon>Agaricomycotina</taxon>
        <taxon>Agaricomycetes</taxon>
        <taxon>Agaricomycetidae</taxon>
        <taxon>Agaricales</taxon>
        <taxon>Marasmiineae</taxon>
        <taxon>Omphalotaceae</taxon>
        <taxon>Rhodocollybia</taxon>
    </lineage>
</organism>
<dbReference type="OrthoDB" id="3055914at2759"/>
<dbReference type="EMBL" id="JADNRY010000099">
    <property type="protein sequence ID" value="KAF9065689.1"/>
    <property type="molecule type" value="Genomic_DNA"/>
</dbReference>
<comment type="caution">
    <text evidence="1">The sequence shown here is derived from an EMBL/GenBank/DDBJ whole genome shotgun (WGS) entry which is preliminary data.</text>
</comment>
<accession>A0A9P5U4J9</accession>
<protein>
    <recommendedName>
        <fullName evidence="3">F-box domain-containing protein</fullName>
    </recommendedName>
</protein>
<sequence>MLSAVRILPNEILLHIFQYVCEENLIQNYPWLLDDSPPTKFTSPAITYLPAMVISSVCSHWRELALSLPSLWANMTVETYYASEISEEVGFLDTIARYLERSGDWPSRLALDIQGTAFLRKESSLFQLAQHAHRWKAFKYRGYYPLRYYSMLFHLHFPSLAELYISSFTQLVASSDLDRFEHAPKLRALSTDKVPISRAPYHQLTHLSIQRIGDASEMTEALHRYHSVKSIEIELWEINYDLDEDAQLCTWPNITSLTVRKDHDCSGSEIMMVFFSLSLPSLKELVIEGAGSRCTPWPGEALISFISTSSCTITIFTLRDLSLSDLDIIAVLQVMPSLLHLEIDDGEWHNRYSWQDRQSPITSLLISNLAQPQFLPKLHSLRLISHNKSGSFNGRVFVSMVQSRWFRPGSDMFMAMLTAGRGCIRSVVLKFSWREVDAEVYKPLRNLDKEGLRVVVAGTNGIQV</sequence>
<dbReference type="AlphaFoldDB" id="A0A9P5U4J9"/>
<dbReference type="SUPFAM" id="SSF52047">
    <property type="entry name" value="RNI-like"/>
    <property type="match status" value="1"/>
</dbReference>
<dbReference type="InterPro" id="IPR032675">
    <property type="entry name" value="LRR_dom_sf"/>
</dbReference>
<evidence type="ECO:0000313" key="1">
    <source>
        <dbReference type="EMBL" id="KAF9065689.1"/>
    </source>
</evidence>
<proteinExistence type="predicted"/>
<dbReference type="Proteomes" id="UP000772434">
    <property type="component" value="Unassembled WGS sequence"/>
</dbReference>
<dbReference type="Gene3D" id="1.20.1280.50">
    <property type="match status" value="1"/>
</dbReference>